<dbReference type="InterPro" id="IPR002109">
    <property type="entry name" value="Glutaredoxin"/>
</dbReference>
<proteinExistence type="inferred from homology"/>
<evidence type="ECO:0000256" key="14">
    <source>
        <dbReference type="ARBA" id="ARBA00023284"/>
    </source>
</evidence>
<keyword evidence="6" id="KW-0813">Transport</keyword>
<dbReference type="InterPro" id="IPR011899">
    <property type="entry name" value="Glutaredoxin_euk/vir"/>
</dbReference>
<dbReference type="FunFam" id="3.50.50.60:FF:000012">
    <property type="entry name" value="Thioredoxin reductase 1, cytoplasmic"/>
    <property type="match status" value="1"/>
</dbReference>
<evidence type="ECO:0000256" key="12">
    <source>
        <dbReference type="ARBA" id="ARBA00023002"/>
    </source>
</evidence>
<keyword evidence="8" id="KW-0274">FAD</keyword>
<dbReference type="InterPro" id="IPR046952">
    <property type="entry name" value="GSHR/TRXR-like"/>
</dbReference>
<reference evidence="19" key="1">
    <citation type="submission" date="2025-08" db="UniProtKB">
        <authorList>
            <consortium name="Ensembl"/>
        </authorList>
    </citation>
    <scope>IDENTIFICATION</scope>
</reference>
<dbReference type="Gene3D" id="3.40.30.10">
    <property type="entry name" value="Glutaredoxin"/>
    <property type="match status" value="1"/>
</dbReference>
<dbReference type="InterPro" id="IPR036188">
    <property type="entry name" value="FAD/NAD-bd_sf"/>
</dbReference>
<feature type="domain" description="Pyridine nucleotide-disulphide oxidoreductase dimerisation" evidence="17">
    <location>
        <begin position="393"/>
        <end position="503"/>
    </location>
</feature>
<evidence type="ECO:0000256" key="4">
    <source>
        <dbReference type="ARBA" id="ARBA00011738"/>
    </source>
</evidence>
<evidence type="ECO:0000313" key="19">
    <source>
        <dbReference type="Ensembl" id="ENSSLUP00000045677.1"/>
    </source>
</evidence>
<comment type="catalytic activity">
    <reaction evidence="15">
        <text>[thioredoxin]-dithiol + NADP(+) = [thioredoxin]-disulfide + NADPH + H(+)</text>
        <dbReference type="Rhea" id="RHEA:20345"/>
        <dbReference type="Rhea" id="RHEA-COMP:10698"/>
        <dbReference type="Rhea" id="RHEA-COMP:10700"/>
        <dbReference type="ChEBI" id="CHEBI:15378"/>
        <dbReference type="ChEBI" id="CHEBI:29950"/>
        <dbReference type="ChEBI" id="CHEBI:50058"/>
        <dbReference type="ChEBI" id="CHEBI:57783"/>
        <dbReference type="ChEBI" id="CHEBI:58349"/>
        <dbReference type="EC" id="1.8.1.9"/>
    </reaction>
</comment>
<dbReference type="CDD" id="cd03419">
    <property type="entry name" value="GRX_GRXh_1_2_like"/>
    <property type="match status" value="1"/>
</dbReference>
<dbReference type="AlphaFoldDB" id="A0A8C9ZSW5"/>
<dbReference type="SUPFAM" id="SSF52833">
    <property type="entry name" value="Thioredoxin-like"/>
    <property type="match status" value="1"/>
</dbReference>
<dbReference type="Pfam" id="PF00462">
    <property type="entry name" value="Glutaredoxin"/>
    <property type="match status" value="1"/>
</dbReference>
<dbReference type="GO" id="GO:0004791">
    <property type="term" value="F:thioredoxin-disulfide reductase (NADPH) activity"/>
    <property type="evidence" value="ECO:0007669"/>
    <property type="project" value="UniProtKB-EC"/>
</dbReference>
<dbReference type="SUPFAM" id="SSF55424">
    <property type="entry name" value="FAD/NAD-linked reductases, dimerisation (C-terminal) domain"/>
    <property type="match status" value="1"/>
</dbReference>
<feature type="domain" description="Glutaredoxin" evidence="16">
    <location>
        <begin position="26"/>
        <end position="88"/>
    </location>
</feature>
<gene>
    <name evidence="19" type="primary">txnrd3</name>
</gene>
<feature type="domain" description="FAD/NAD(P)-binding" evidence="18">
    <location>
        <begin position="162"/>
        <end position="373"/>
    </location>
</feature>
<dbReference type="NCBIfam" id="TIGR02180">
    <property type="entry name" value="GRX_euk"/>
    <property type="match status" value="1"/>
</dbReference>
<dbReference type="InterPro" id="IPR016156">
    <property type="entry name" value="FAD/NAD-linked_Rdtase_dimer_sf"/>
</dbReference>
<evidence type="ECO:0000259" key="17">
    <source>
        <dbReference type="Pfam" id="PF02852"/>
    </source>
</evidence>
<keyword evidence="10" id="KW-0712">Selenocysteine</keyword>
<dbReference type="InterPro" id="IPR004099">
    <property type="entry name" value="Pyr_nucl-diS_OxRdtase_dimer"/>
</dbReference>
<dbReference type="InterPro" id="IPR036249">
    <property type="entry name" value="Thioredoxin-like_sf"/>
</dbReference>
<dbReference type="SUPFAM" id="SSF51905">
    <property type="entry name" value="FAD/NAD(P)-binding domain"/>
    <property type="match status" value="1"/>
</dbReference>
<sequence length="520" mass="57100">MPPIDNDTGKNELKSRIQQLIDSNQVMVFSKSYCPFCIKVKDLFKELQVDCNVVELDLIEDGTNYQEMLLEMTGQKTVPNVFINKTHVGGCDNTMQAHKDGSLQQLLSSNEAYDYDLIVIGGGSGGLACSKEAAALGKKAMVLDYVVPTPKGTTWEFIEPHKIKAINKRGKETFYTAAKFVLATGERPRYLGIPGDKEYCITSDDLFSLPHCPGKTLVIGASYVALECGGFLAGLGLDVTIMVRSILLRGFDQDMANRAGEHMEEHGVKFLRKYVPVKVEELEAGTPGKLKVTAKSTESDEIIEGEYNTVLIAVGRDACTDKVGLDKAGVKVNPKNGKISVNDEEQTNVPHIYAIGDILEGKWELTPVAIQAGRLLARRLYGGSTLKCDYVNVPTTVFTPLEYGSCGLSEDRATELYGQDNLEVFHSLFWPLEFTVPGRDNNKCYAKIICNKLDNDRVIGFHYLGPNAGEVTQGFGVAMKCGVTKEQLDATIGIHPTCAEVRSQLFRFTSVFISFLPSIS</sequence>
<comment type="function">
    <text evidence="2">Has a glutathione-disulfide oxidoreductase activity in the presence of NADPH and glutathione reductase. Reduces low molecular weight disulfides and proteins.</text>
</comment>
<evidence type="ECO:0000256" key="3">
    <source>
        <dbReference type="ARBA" id="ARBA00007532"/>
    </source>
</evidence>
<dbReference type="InterPro" id="IPR006338">
    <property type="entry name" value="Thioredoxin/glutathione_Rdtase"/>
</dbReference>
<dbReference type="FunFam" id="3.40.30.10:FF:000161">
    <property type="entry name" value="Thioredoxin reductase 3"/>
    <property type="match status" value="1"/>
</dbReference>
<dbReference type="Gene3D" id="3.50.50.60">
    <property type="entry name" value="FAD/NAD(P)-binding domain"/>
    <property type="match status" value="3"/>
</dbReference>
<dbReference type="GO" id="GO:0006749">
    <property type="term" value="P:glutathione metabolic process"/>
    <property type="evidence" value="ECO:0007669"/>
    <property type="project" value="TreeGrafter"/>
</dbReference>
<evidence type="ECO:0000259" key="18">
    <source>
        <dbReference type="Pfam" id="PF07992"/>
    </source>
</evidence>
<protein>
    <recommendedName>
        <fullName evidence="5">thioredoxin-disulfide reductase (NADPH)</fullName>
        <ecNumber evidence="5">1.8.1.9</ecNumber>
    </recommendedName>
</protein>
<accession>A0A8C9ZSW5</accession>
<evidence type="ECO:0000256" key="1">
    <source>
        <dbReference type="ARBA" id="ARBA00001974"/>
    </source>
</evidence>
<keyword evidence="12" id="KW-0560">Oxidoreductase</keyword>
<evidence type="ECO:0000256" key="13">
    <source>
        <dbReference type="ARBA" id="ARBA00023157"/>
    </source>
</evidence>
<dbReference type="GO" id="GO:0050660">
    <property type="term" value="F:flavin adenine dinucleotide binding"/>
    <property type="evidence" value="ECO:0007669"/>
    <property type="project" value="InterPro"/>
</dbReference>
<dbReference type="Pfam" id="PF02852">
    <property type="entry name" value="Pyr_redox_dim"/>
    <property type="match status" value="1"/>
</dbReference>
<keyword evidence="9" id="KW-0521">NADP</keyword>
<evidence type="ECO:0000256" key="10">
    <source>
        <dbReference type="ARBA" id="ARBA00022933"/>
    </source>
</evidence>
<dbReference type="GO" id="GO:0005739">
    <property type="term" value="C:mitochondrion"/>
    <property type="evidence" value="ECO:0007669"/>
    <property type="project" value="TreeGrafter"/>
</dbReference>
<dbReference type="GO" id="GO:0045454">
    <property type="term" value="P:cell redox homeostasis"/>
    <property type="evidence" value="ECO:0007669"/>
    <property type="project" value="InterPro"/>
</dbReference>
<comment type="similarity">
    <text evidence="3">Belongs to the class-I pyridine nucleotide-disulfide oxidoreductase family.</text>
</comment>
<evidence type="ECO:0000256" key="2">
    <source>
        <dbReference type="ARBA" id="ARBA00002549"/>
    </source>
</evidence>
<keyword evidence="20" id="KW-1185">Reference proteome</keyword>
<evidence type="ECO:0000256" key="15">
    <source>
        <dbReference type="ARBA" id="ARBA00048132"/>
    </source>
</evidence>
<dbReference type="PANTHER" id="PTHR42737:SF6">
    <property type="entry name" value="THIOREDOXIN-DISULFIDE REDUCTASE"/>
    <property type="match status" value="1"/>
</dbReference>
<dbReference type="PROSITE" id="PS00195">
    <property type="entry name" value="GLUTAREDOXIN_1"/>
    <property type="match status" value="1"/>
</dbReference>
<dbReference type="PRINTS" id="PR00411">
    <property type="entry name" value="PNDRDTASEI"/>
</dbReference>
<dbReference type="NCBIfam" id="TIGR01438">
    <property type="entry name" value="TGR"/>
    <property type="match status" value="1"/>
</dbReference>
<name>A0A8C9ZSW5_SANLU</name>
<dbReference type="GO" id="GO:0034599">
    <property type="term" value="P:cellular response to oxidative stress"/>
    <property type="evidence" value="ECO:0007669"/>
    <property type="project" value="TreeGrafter"/>
</dbReference>
<dbReference type="EC" id="1.8.1.9" evidence="5"/>
<organism evidence="19 20">
    <name type="scientific">Sander lucioperca</name>
    <name type="common">Pike-perch</name>
    <name type="synonym">Perca lucioperca</name>
    <dbReference type="NCBI Taxonomy" id="283035"/>
    <lineage>
        <taxon>Eukaryota</taxon>
        <taxon>Metazoa</taxon>
        <taxon>Chordata</taxon>
        <taxon>Craniata</taxon>
        <taxon>Vertebrata</taxon>
        <taxon>Euteleostomi</taxon>
        <taxon>Actinopterygii</taxon>
        <taxon>Neopterygii</taxon>
        <taxon>Teleostei</taxon>
        <taxon>Neoteleostei</taxon>
        <taxon>Acanthomorphata</taxon>
        <taxon>Eupercaria</taxon>
        <taxon>Perciformes</taxon>
        <taxon>Percoidei</taxon>
        <taxon>Percidae</taxon>
        <taxon>Luciopercinae</taxon>
        <taxon>Sander</taxon>
    </lineage>
</organism>
<dbReference type="InterPro" id="IPR023753">
    <property type="entry name" value="FAD/NAD-binding_dom"/>
</dbReference>
<dbReference type="Ensembl" id="ENSSLUT00000047099.1">
    <property type="protein sequence ID" value="ENSSLUP00000045677.1"/>
    <property type="gene ID" value="ENSSLUG00000018141.1"/>
</dbReference>
<evidence type="ECO:0000256" key="7">
    <source>
        <dbReference type="ARBA" id="ARBA00022630"/>
    </source>
</evidence>
<keyword evidence="7" id="KW-0285">Flavoprotein</keyword>
<dbReference type="InterPro" id="IPR011767">
    <property type="entry name" value="GLR_AS"/>
</dbReference>
<dbReference type="PRINTS" id="PR00368">
    <property type="entry name" value="FADPNR"/>
</dbReference>
<evidence type="ECO:0000313" key="20">
    <source>
        <dbReference type="Proteomes" id="UP000694568"/>
    </source>
</evidence>
<dbReference type="GO" id="GO:0004362">
    <property type="term" value="F:glutathione-disulfide reductase (NADPH) activity"/>
    <property type="evidence" value="ECO:0007669"/>
    <property type="project" value="TreeGrafter"/>
</dbReference>
<dbReference type="GO" id="GO:0005829">
    <property type="term" value="C:cytosol"/>
    <property type="evidence" value="ECO:0007669"/>
    <property type="project" value="TreeGrafter"/>
</dbReference>
<evidence type="ECO:0000256" key="5">
    <source>
        <dbReference type="ARBA" id="ARBA00012610"/>
    </source>
</evidence>
<comment type="subunit">
    <text evidence="4">Homodimer.</text>
</comment>
<dbReference type="Gene3D" id="3.30.390.30">
    <property type="match status" value="1"/>
</dbReference>
<evidence type="ECO:0000256" key="8">
    <source>
        <dbReference type="ARBA" id="ARBA00022827"/>
    </source>
</evidence>
<evidence type="ECO:0000256" key="9">
    <source>
        <dbReference type="ARBA" id="ARBA00022857"/>
    </source>
</evidence>
<comment type="cofactor">
    <cofactor evidence="1">
        <name>FAD</name>
        <dbReference type="ChEBI" id="CHEBI:57692"/>
    </cofactor>
</comment>
<keyword evidence="13" id="KW-1015">Disulfide bond</keyword>
<keyword evidence="11" id="KW-0249">Electron transport</keyword>
<dbReference type="PROSITE" id="PS51354">
    <property type="entry name" value="GLUTAREDOXIN_2"/>
    <property type="match status" value="1"/>
</dbReference>
<evidence type="ECO:0000259" key="16">
    <source>
        <dbReference type="Pfam" id="PF00462"/>
    </source>
</evidence>
<keyword evidence="14" id="KW-0676">Redox-active center</keyword>
<dbReference type="FunFam" id="3.30.390.30:FF:000004">
    <property type="entry name" value="Thioredoxin reductase 1, cytoplasmic"/>
    <property type="match status" value="1"/>
</dbReference>
<evidence type="ECO:0000256" key="11">
    <source>
        <dbReference type="ARBA" id="ARBA00022982"/>
    </source>
</evidence>
<dbReference type="PANTHER" id="PTHR42737">
    <property type="entry name" value="GLUTATHIONE REDUCTASE"/>
    <property type="match status" value="1"/>
</dbReference>
<dbReference type="Pfam" id="PF07992">
    <property type="entry name" value="Pyr_redox_2"/>
    <property type="match status" value="1"/>
</dbReference>
<evidence type="ECO:0000256" key="6">
    <source>
        <dbReference type="ARBA" id="ARBA00022448"/>
    </source>
</evidence>
<dbReference type="Proteomes" id="UP000694568">
    <property type="component" value="Unplaced"/>
</dbReference>
<dbReference type="GeneTree" id="ENSGT00940000159178"/>
<reference evidence="19" key="2">
    <citation type="submission" date="2025-09" db="UniProtKB">
        <authorList>
            <consortium name="Ensembl"/>
        </authorList>
    </citation>
    <scope>IDENTIFICATION</scope>
</reference>